<protein>
    <recommendedName>
        <fullName evidence="7">Phage head morphogenesis protein, SPP1 gp7 family</fullName>
    </recommendedName>
</protein>
<sequence length="1909" mass="213186">MPSDLKQRIQAATLKSLTARNRYNDQVTAQLTQALKQAEDEVARAILQYRSLGSLPDNKLAALKGLEKLQLELDDTMKRLKREQTLVFRKTTKDSFKLGIQQGIGELADAALPFYADLKPEGIDKLATKVFTIVDTNALDFMAQYNLTLAGDVHRELADGIKRTILNGVATGKGADDIVRDMGKVIIDKDSFRQAGSRVFSKAQYRMEMIARTEVLRAHNMGRLKFHERVGIQKLEWLAMEDERMCPVCGGLDGKTFPIDKFPQQPAHPHCRCTNIVAWPMTVCGSEMAAKAAAQASQGDACILPPHVLEGMADAQAKENAKIKSAFENGDIADLGSLTVKQLQTLAKQNGVAIARTKADFIKLLDLAEPGIDHGDLAGAALSAKLKEHKIGLLRTKEELVDLLGLKQAELKQAKLLAAQMAKIPPAEGLEGMTAQQLKEMAKENGISLNMTKQETIELLDKLEPGVDHSGLMGKELAAAKQKHGIGILKNKQQLVEALQKKAGADMAESVKKKAVDEAKQKLILKQKTALEDAAKAVVVPDTPTGYKDFLDAIAKAEQAVSVGTDLPQDLLAAHSKEIALKKQLFQDQVGKLKSTELKTLAKETKVQYWQWANKDELTTLFTETDPAKIKAVQASIDTKHAAWAEKHGGKKKTAPAKPATPKPAPQPSPVKPPEPKIVKKGAEFTTVDTAWQQKGLPSKFKKTGKAAVGGAHEKEFWTDENGDKWLFKPIGRKDDEFIAFGEEAAYKIGRLIDPLSIEVRTIQLNGRTGSIQKWRTDLRDDFDFRNILPQDLTTIELEQIQREHVVDWLIANHDGHSKQFIRARDGRVYGIDKGQAFKFLGQDKLSLDYHPNGVCGEEESFYNKVFRAAKEGKVRVDPNATLRYIQEVEKIADEDYLDLLRPYAEGRFSKDPAGLRHFYDLALERKHNLRRDFEGYYADVLGDRGFRFDKLSTATGKKKLLSSAEETLVEEARKLGWQGKTLPFDSGDVEDQNALIFTESFKGKKRTVVKMKIRPDTDRRIDEVLRRYVQTAAGEKGQPLVEDSFFPTILDAVKNVNFHVGDGKYNRTKIDKALRLRKKLETLQKSADPKVKEMADHYLKWVKEIEESVDWDRATNGVFEQYLPKLDAQKPKEKPPFKVERGKVTHTKRRIGSGTITVEADDIDNRTLFNHNSRMQDGHQYTVTFEDGTRVRYRPWSDTNLYAQRGELEMILDGDATPGRVEAMLEKLEQLGIDTRVATAENAEQMYLEKLAYIRKTDKSADYKRLQKSLDDRNATTTEIKRLEGAPADFPKLPIVPENALGLCSIDCPPNSTDMEIRNFGLTRITMDQIHDIIQDVEDLKYNDAQYQMNNELQNRDAQTKKGIYSDDFSNTAQSDIYHAEWDARVNEIARFVAPDRIPHSTVLSVDQAGSSASFFGSLALLPGNETVLVEQNDWSEERNINPYAVFDKPPAMLQITPNLGRRGQTGIAVTGINFTPSKSGIVLRCDGQVMASNLISDEAGRVSASFTIPTNARNGNRIVEMADGVYSARASLQINDPLVITRIERIIENRIIRVPVVQVVWRTQTIFVPRDPLAQTFSFTQNQVISSIGLQFTARDPSIPVTVQIRGVTTGLPNGVVFAEKVLAPNEISLSGETRIRFDDPFYAEANTSYAVVLLTNSTNYKVRTATLGKMGRWGIITRQTYMEGVLLESSNAETWTPLNGSDLAMKIYGYNFQSEGMIRFQPITGVQFSDINLDEYSAIPQGTGLDWEYSTDGGVTWDAMVPAEEERLPNLATRVQIRVRLSSSLSNDTPAINFRDVNLVGYLNKTTGAYLTRENELTQGVESTKAYVQMQIPSGTTLQWFASNDGGLTWEAMTIQDTRPIDENWTEYTLVRTFTDNTGNKVRYKAEMTGTPLIYPRIHSLGATLS</sequence>
<dbReference type="OrthoDB" id="2110325at2"/>
<evidence type="ECO:0000256" key="2">
    <source>
        <dbReference type="SAM" id="MobiDB-lite"/>
    </source>
</evidence>
<evidence type="ECO:0008006" key="7">
    <source>
        <dbReference type="Google" id="ProtNLM"/>
    </source>
</evidence>
<dbReference type="Proteomes" id="UP000448292">
    <property type="component" value="Unassembled WGS sequence"/>
</dbReference>
<keyword evidence="1" id="KW-0175">Coiled coil</keyword>
<dbReference type="EMBL" id="QMIE01000015">
    <property type="protein sequence ID" value="TVM15604.1"/>
    <property type="molecule type" value="Genomic_DNA"/>
</dbReference>
<reference evidence="5 6" key="1">
    <citation type="submission" date="2018-06" db="EMBL/GenBank/DDBJ databases">
        <title>Complete genome of Desulfovibrio indonesiensis P37SLT.</title>
        <authorList>
            <person name="Crispim J.S."/>
            <person name="Vidigal P.M.P."/>
            <person name="Silva L.C.F."/>
            <person name="Laguardia C.N."/>
            <person name="Araujo L.C."/>
            <person name="Dias R.S."/>
            <person name="Sousa M.P."/>
            <person name="Paula S.O."/>
            <person name="Silva C."/>
        </authorList>
    </citation>
    <scope>NUCLEOTIDE SEQUENCE [LARGE SCALE GENOMIC DNA]</scope>
    <source>
        <strain evidence="5 6">P37SLT</strain>
    </source>
</reference>
<evidence type="ECO:0000256" key="1">
    <source>
        <dbReference type="SAM" id="Coils"/>
    </source>
</evidence>
<feature type="compositionally biased region" description="Pro residues" evidence="2">
    <location>
        <begin position="659"/>
        <end position="673"/>
    </location>
</feature>
<keyword evidence="6" id="KW-1185">Reference proteome</keyword>
<evidence type="ECO:0000259" key="4">
    <source>
        <dbReference type="Pfam" id="PF16075"/>
    </source>
</evidence>
<proteinExistence type="predicted"/>
<name>A0A7M3MCD5_9BACT</name>
<feature type="domain" description="Phage head morphogenesis" evidence="3">
    <location>
        <begin position="160"/>
        <end position="275"/>
    </location>
</feature>
<dbReference type="RefSeq" id="WP_144303937.1">
    <property type="nucleotide sequence ID" value="NZ_QMIE01000015.1"/>
</dbReference>
<accession>A0A7M3MCD5</accession>
<evidence type="ECO:0000259" key="3">
    <source>
        <dbReference type="Pfam" id="PF04233"/>
    </source>
</evidence>
<feature type="region of interest" description="Disordered" evidence="2">
    <location>
        <begin position="643"/>
        <end position="677"/>
    </location>
</feature>
<evidence type="ECO:0000313" key="6">
    <source>
        <dbReference type="Proteomes" id="UP000448292"/>
    </source>
</evidence>
<dbReference type="InterPro" id="IPR006528">
    <property type="entry name" value="Phage_head_morphogenesis_dom"/>
</dbReference>
<feature type="coiled-coil region" evidence="1">
    <location>
        <begin position="28"/>
        <end position="86"/>
    </location>
</feature>
<dbReference type="Pfam" id="PF04233">
    <property type="entry name" value="Phage_Mu_F"/>
    <property type="match status" value="1"/>
</dbReference>
<organism evidence="5 6">
    <name type="scientific">Oceanidesulfovibrio indonesiensis</name>
    <dbReference type="NCBI Taxonomy" id="54767"/>
    <lineage>
        <taxon>Bacteria</taxon>
        <taxon>Pseudomonadati</taxon>
        <taxon>Thermodesulfobacteriota</taxon>
        <taxon>Desulfovibrionia</taxon>
        <taxon>Desulfovibrionales</taxon>
        <taxon>Desulfovibrionaceae</taxon>
        <taxon>Oceanidesulfovibrio</taxon>
    </lineage>
</organism>
<comment type="caution">
    <text evidence="5">The sequence shown here is derived from an EMBL/GenBank/DDBJ whole genome shotgun (WGS) entry which is preliminary data.</text>
</comment>
<feature type="domain" description="DUF4815" evidence="4">
    <location>
        <begin position="1280"/>
        <end position="1460"/>
    </location>
</feature>
<dbReference type="NCBIfam" id="TIGR01641">
    <property type="entry name" value="phageSPP1_gp7"/>
    <property type="match status" value="1"/>
</dbReference>
<dbReference type="Pfam" id="PF16075">
    <property type="entry name" value="DUF4815"/>
    <property type="match status" value="1"/>
</dbReference>
<evidence type="ECO:0000313" key="5">
    <source>
        <dbReference type="EMBL" id="TVM15604.1"/>
    </source>
</evidence>
<dbReference type="InterPro" id="IPR032096">
    <property type="entry name" value="DUF4815"/>
</dbReference>
<gene>
    <name evidence="5" type="ORF">DPQ33_14480</name>
</gene>